<organism evidence="1 2">
    <name type="scientific">Calycina marina</name>
    <dbReference type="NCBI Taxonomy" id="1763456"/>
    <lineage>
        <taxon>Eukaryota</taxon>
        <taxon>Fungi</taxon>
        <taxon>Dikarya</taxon>
        <taxon>Ascomycota</taxon>
        <taxon>Pezizomycotina</taxon>
        <taxon>Leotiomycetes</taxon>
        <taxon>Helotiales</taxon>
        <taxon>Pezizellaceae</taxon>
        <taxon>Calycina</taxon>
    </lineage>
</organism>
<name>A0A9P7YXP1_9HELO</name>
<evidence type="ECO:0000313" key="1">
    <source>
        <dbReference type="EMBL" id="KAG9241023.1"/>
    </source>
</evidence>
<dbReference type="AlphaFoldDB" id="A0A9P7YXP1"/>
<reference evidence="1" key="1">
    <citation type="journal article" date="2021" name="IMA Fungus">
        <title>Genomic characterization of three marine fungi, including Emericellopsis atlantica sp. nov. with signatures of a generalist lifestyle and marine biomass degradation.</title>
        <authorList>
            <person name="Hagestad O.C."/>
            <person name="Hou L."/>
            <person name="Andersen J.H."/>
            <person name="Hansen E.H."/>
            <person name="Altermark B."/>
            <person name="Li C."/>
            <person name="Kuhnert E."/>
            <person name="Cox R.J."/>
            <person name="Crous P.W."/>
            <person name="Spatafora J.W."/>
            <person name="Lail K."/>
            <person name="Amirebrahimi M."/>
            <person name="Lipzen A."/>
            <person name="Pangilinan J."/>
            <person name="Andreopoulos W."/>
            <person name="Hayes R.D."/>
            <person name="Ng V."/>
            <person name="Grigoriev I.V."/>
            <person name="Jackson S.A."/>
            <person name="Sutton T.D.S."/>
            <person name="Dobson A.D.W."/>
            <person name="Rama T."/>
        </authorList>
    </citation>
    <scope>NUCLEOTIDE SEQUENCE</scope>
    <source>
        <strain evidence="1">TRa3180A</strain>
    </source>
</reference>
<gene>
    <name evidence="1" type="ORF">BJ878DRAFT_545660</name>
</gene>
<dbReference type="EMBL" id="MU254287">
    <property type="protein sequence ID" value="KAG9241023.1"/>
    <property type="molecule type" value="Genomic_DNA"/>
</dbReference>
<evidence type="ECO:0000313" key="2">
    <source>
        <dbReference type="Proteomes" id="UP000887226"/>
    </source>
</evidence>
<sequence>MVFTELTEAMEEANRLKRPPHLAESALQLFQLSALRGMRSETGTAVAKIWDGEIGPLFPKLT</sequence>
<dbReference type="Proteomes" id="UP000887226">
    <property type="component" value="Unassembled WGS sequence"/>
</dbReference>
<accession>A0A9P7YXP1</accession>
<proteinExistence type="predicted"/>
<comment type="caution">
    <text evidence="1">The sequence shown here is derived from an EMBL/GenBank/DDBJ whole genome shotgun (WGS) entry which is preliminary data.</text>
</comment>
<dbReference type="OrthoDB" id="48988at2759"/>
<keyword evidence="2" id="KW-1185">Reference proteome</keyword>
<protein>
    <submittedName>
        <fullName evidence="1">Uncharacterized protein</fullName>
    </submittedName>
</protein>